<feature type="compositionally biased region" description="Gly residues" evidence="2">
    <location>
        <begin position="724"/>
        <end position="738"/>
    </location>
</feature>
<dbReference type="SMART" id="SM00320">
    <property type="entry name" value="WD40"/>
    <property type="match status" value="7"/>
</dbReference>
<feature type="compositionally biased region" description="Gly residues" evidence="2">
    <location>
        <begin position="675"/>
        <end position="686"/>
    </location>
</feature>
<evidence type="ECO:0000256" key="2">
    <source>
        <dbReference type="SAM" id="MobiDB-lite"/>
    </source>
</evidence>
<dbReference type="GeneID" id="5722182"/>
<feature type="compositionally biased region" description="Low complexity" evidence="2">
    <location>
        <begin position="713"/>
        <end position="723"/>
    </location>
</feature>
<dbReference type="AlphaFoldDB" id="A0A2K3DM00"/>
<dbReference type="RefSeq" id="XP_042923318.1">
    <property type="nucleotide sequence ID" value="XM_043062612.1"/>
</dbReference>
<dbReference type="PROSITE" id="PS50294">
    <property type="entry name" value="WD_REPEATS_REGION"/>
    <property type="match status" value="5"/>
</dbReference>
<keyword evidence="1" id="KW-0853">WD repeat</keyword>
<dbReference type="STRING" id="3055.A0A2K3DM00"/>
<dbReference type="InterPro" id="IPR001680">
    <property type="entry name" value="WD40_rpt"/>
</dbReference>
<name>A0A2K3DM00_CHLRE</name>
<dbReference type="KEGG" id="cre:CHLRE_06g251951v5"/>
<dbReference type="PANTHER" id="PTHR22836">
    <property type="entry name" value="WD40 REPEAT PROTEIN"/>
    <property type="match status" value="1"/>
</dbReference>
<dbReference type="Gene3D" id="2.130.10.10">
    <property type="entry name" value="YVTN repeat-like/Quinoprotein amine dehydrogenase"/>
    <property type="match status" value="2"/>
</dbReference>
<dbReference type="PROSITE" id="PS50082">
    <property type="entry name" value="WD_REPEATS_2"/>
    <property type="match status" value="6"/>
</dbReference>
<dbReference type="GO" id="GO:0031124">
    <property type="term" value="P:mRNA 3'-end processing"/>
    <property type="evidence" value="ECO:0007669"/>
    <property type="project" value="InterPro"/>
</dbReference>
<feature type="repeat" description="WD" evidence="1">
    <location>
        <begin position="224"/>
        <end position="256"/>
    </location>
</feature>
<dbReference type="InterPro" id="IPR015943">
    <property type="entry name" value="WD40/YVTN_repeat-like_dom_sf"/>
</dbReference>
<protein>
    <submittedName>
        <fullName evidence="3">Uncharacterized protein</fullName>
    </submittedName>
</protein>
<feature type="compositionally biased region" description="Pro residues" evidence="2">
    <location>
        <begin position="658"/>
        <end position="668"/>
    </location>
</feature>
<dbReference type="InterPro" id="IPR045245">
    <property type="entry name" value="Pfs2-like"/>
</dbReference>
<dbReference type="OrthoDB" id="16717at2759"/>
<dbReference type="PANTHER" id="PTHR22836:SF0">
    <property type="entry name" value="PRE-MRNA 3' END PROCESSING PROTEIN WDR33"/>
    <property type="match status" value="1"/>
</dbReference>
<feature type="repeat" description="WD" evidence="1">
    <location>
        <begin position="310"/>
        <end position="342"/>
    </location>
</feature>
<dbReference type="Pfam" id="PF00400">
    <property type="entry name" value="WD40"/>
    <property type="match status" value="7"/>
</dbReference>
<dbReference type="Gramene" id="PNW81566">
    <property type="protein sequence ID" value="PNW81566"/>
    <property type="gene ID" value="CHLRE_06g251951v5"/>
</dbReference>
<evidence type="ECO:0000256" key="1">
    <source>
        <dbReference type="PROSITE-ProRule" id="PRU00221"/>
    </source>
</evidence>
<dbReference type="Proteomes" id="UP000006906">
    <property type="component" value="Chromosome 6"/>
</dbReference>
<keyword evidence="4" id="KW-1185">Reference proteome</keyword>
<gene>
    <name evidence="3" type="ORF">CHLRE_06g251951v5</name>
</gene>
<dbReference type="InParanoid" id="A0A2K3DM00"/>
<feature type="repeat" description="WD" evidence="1">
    <location>
        <begin position="268"/>
        <end position="309"/>
    </location>
</feature>
<feature type="region of interest" description="Disordered" evidence="2">
    <location>
        <begin position="524"/>
        <end position="787"/>
    </location>
</feature>
<feature type="repeat" description="WD" evidence="1">
    <location>
        <begin position="183"/>
        <end position="215"/>
    </location>
</feature>
<dbReference type="CDD" id="cd00200">
    <property type="entry name" value="WD40"/>
    <property type="match status" value="1"/>
</dbReference>
<feature type="compositionally biased region" description="Low complexity" evidence="2">
    <location>
        <begin position="612"/>
        <end position="625"/>
    </location>
</feature>
<dbReference type="EMBL" id="CM008967">
    <property type="protein sequence ID" value="PNW81566.1"/>
    <property type="molecule type" value="Genomic_DNA"/>
</dbReference>
<feature type="compositionally biased region" description="Basic and acidic residues" evidence="2">
    <location>
        <begin position="568"/>
        <end position="590"/>
    </location>
</feature>
<feature type="compositionally biased region" description="Pro residues" evidence="2">
    <location>
        <begin position="739"/>
        <end position="767"/>
    </location>
</feature>
<evidence type="ECO:0000313" key="4">
    <source>
        <dbReference type="Proteomes" id="UP000006906"/>
    </source>
</evidence>
<reference evidence="3 4" key="1">
    <citation type="journal article" date="2007" name="Science">
        <title>The Chlamydomonas genome reveals the evolution of key animal and plant functions.</title>
        <authorList>
            <person name="Merchant S.S."/>
            <person name="Prochnik S.E."/>
            <person name="Vallon O."/>
            <person name="Harris E.H."/>
            <person name="Karpowicz S.J."/>
            <person name="Witman G.B."/>
            <person name="Terry A."/>
            <person name="Salamov A."/>
            <person name="Fritz-Laylin L.K."/>
            <person name="Marechal-Drouard L."/>
            <person name="Marshall W.F."/>
            <person name="Qu L.H."/>
            <person name="Nelson D.R."/>
            <person name="Sanderfoot A.A."/>
            <person name="Spalding M.H."/>
            <person name="Kapitonov V.V."/>
            <person name="Ren Q."/>
            <person name="Ferris P."/>
            <person name="Lindquist E."/>
            <person name="Shapiro H."/>
            <person name="Lucas S.M."/>
            <person name="Grimwood J."/>
            <person name="Schmutz J."/>
            <person name="Cardol P."/>
            <person name="Cerutti H."/>
            <person name="Chanfreau G."/>
            <person name="Chen C.L."/>
            <person name="Cognat V."/>
            <person name="Croft M.T."/>
            <person name="Dent R."/>
            <person name="Dutcher S."/>
            <person name="Fernandez E."/>
            <person name="Fukuzawa H."/>
            <person name="Gonzalez-Ballester D."/>
            <person name="Gonzalez-Halphen D."/>
            <person name="Hallmann A."/>
            <person name="Hanikenne M."/>
            <person name="Hippler M."/>
            <person name="Inwood W."/>
            <person name="Jabbari K."/>
            <person name="Kalanon M."/>
            <person name="Kuras R."/>
            <person name="Lefebvre P.A."/>
            <person name="Lemaire S.D."/>
            <person name="Lobanov A.V."/>
            <person name="Lohr M."/>
            <person name="Manuell A."/>
            <person name="Meier I."/>
            <person name="Mets L."/>
            <person name="Mittag M."/>
            <person name="Mittelmeier T."/>
            <person name="Moroney J.V."/>
            <person name="Moseley J."/>
            <person name="Napoli C."/>
            <person name="Nedelcu A.M."/>
            <person name="Niyogi K."/>
            <person name="Novoselov S.V."/>
            <person name="Paulsen I.T."/>
            <person name="Pazour G."/>
            <person name="Purton S."/>
            <person name="Ral J.P."/>
            <person name="Riano-Pachon D.M."/>
            <person name="Riekhof W."/>
            <person name="Rymarquis L."/>
            <person name="Schroda M."/>
            <person name="Stern D."/>
            <person name="Umen J."/>
            <person name="Willows R."/>
            <person name="Wilson N."/>
            <person name="Zimmer S.L."/>
            <person name="Allmer J."/>
            <person name="Balk J."/>
            <person name="Bisova K."/>
            <person name="Chen C.J."/>
            <person name="Elias M."/>
            <person name="Gendler K."/>
            <person name="Hauser C."/>
            <person name="Lamb M.R."/>
            <person name="Ledford H."/>
            <person name="Long J.C."/>
            <person name="Minagawa J."/>
            <person name="Page M.D."/>
            <person name="Pan J."/>
            <person name="Pootakham W."/>
            <person name="Roje S."/>
            <person name="Rose A."/>
            <person name="Stahlberg E."/>
            <person name="Terauchi A.M."/>
            <person name="Yang P."/>
            <person name="Ball S."/>
            <person name="Bowler C."/>
            <person name="Dieckmann C.L."/>
            <person name="Gladyshev V.N."/>
            <person name="Green P."/>
            <person name="Jorgensen R."/>
            <person name="Mayfield S."/>
            <person name="Mueller-Roeber B."/>
            <person name="Rajamani S."/>
            <person name="Sayre R.T."/>
            <person name="Brokstein P."/>
            <person name="Dubchak I."/>
            <person name="Goodstein D."/>
            <person name="Hornick L."/>
            <person name="Huang Y.W."/>
            <person name="Jhaveri J."/>
            <person name="Luo Y."/>
            <person name="Martinez D."/>
            <person name="Ngau W.C."/>
            <person name="Otillar B."/>
            <person name="Poliakov A."/>
            <person name="Porter A."/>
            <person name="Szajkowski L."/>
            <person name="Werner G."/>
            <person name="Zhou K."/>
            <person name="Grigoriev I.V."/>
            <person name="Rokhsar D.S."/>
            <person name="Grossman A.R."/>
        </authorList>
    </citation>
    <scope>NUCLEOTIDE SEQUENCE [LARGE SCALE GENOMIC DNA]</scope>
    <source>
        <strain evidence="4">CC-503</strain>
    </source>
</reference>
<feature type="repeat" description="WD" evidence="1">
    <location>
        <begin position="97"/>
        <end position="129"/>
    </location>
</feature>
<feature type="compositionally biased region" description="Pro residues" evidence="2">
    <location>
        <begin position="690"/>
        <end position="702"/>
    </location>
</feature>
<organism evidence="3 4">
    <name type="scientific">Chlamydomonas reinhardtii</name>
    <name type="common">Chlamydomonas smithii</name>
    <dbReference type="NCBI Taxonomy" id="3055"/>
    <lineage>
        <taxon>Eukaryota</taxon>
        <taxon>Viridiplantae</taxon>
        <taxon>Chlorophyta</taxon>
        <taxon>core chlorophytes</taxon>
        <taxon>Chlorophyceae</taxon>
        <taxon>CS clade</taxon>
        <taxon>Chlamydomonadales</taxon>
        <taxon>Chlamydomonadaceae</taxon>
        <taxon>Chlamydomonas</taxon>
    </lineage>
</organism>
<evidence type="ECO:0000313" key="3">
    <source>
        <dbReference type="EMBL" id="PNW81566.1"/>
    </source>
</evidence>
<proteinExistence type="predicted"/>
<dbReference type="SUPFAM" id="SSF50978">
    <property type="entry name" value="WD40 repeat-like"/>
    <property type="match status" value="1"/>
</dbReference>
<dbReference type="InterPro" id="IPR036322">
    <property type="entry name" value="WD40_repeat_dom_sf"/>
</dbReference>
<dbReference type="FunFam" id="2.130.10.10:FF:002353">
    <property type="entry name" value="PSF2m"/>
    <property type="match status" value="1"/>
</dbReference>
<dbReference type="ExpressionAtlas" id="A0A2K3DM00">
    <property type="expression patterns" value="baseline"/>
</dbReference>
<feature type="compositionally biased region" description="Low complexity" evidence="2">
    <location>
        <begin position="529"/>
        <end position="540"/>
    </location>
</feature>
<dbReference type="GO" id="GO:0005847">
    <property type="term" value="C:mRNA cleavage and polyadenylation specificity factor complex"/>
    <property type="evidence" value="ECO:0000318"/>
    <property type="project" value="GO_Central"/>
</dbReference>
<sequence>MSQALAVVPVGAQEHPAATSADGAALERHQPKAIKSRVLDHVGPYLRLMQARLASPHVSHATALQPVFASSLELLPPCAYPELPASSVGTKFVTTSFFRHRAAINHLLYTPDGRRLLCGGNNGNVSLWNGTNFENELGPGIQAHEASPIRCMEFSHSGLFLLSCDDAGRVKFSRPTLEVLQVYQAHKEPCRAVTFSPTDYKFATGSDDSTVRVFDTFRGQECAMTGHGGDVRWVDWHPTKGVIASCSKDACVKLWDPRAAAAGCLSTLHGHKNGVFQVKWNRNGHWLLSCSRDQLVKLYDVRMLKEVASFAGHGRDVACVAWHPQHEELFVSGAGDGSLMMWLASRPDAQGCLPAAHEAAVWSAAWHPLGHVLASAGGDNKCQFWCRKRPGDIFADVFDAGSAAAAPGGTPAAVAAAAAAGAAGGLGDGGGVAGGGGGGMFGLGAGAGLLGPGAGGAAGAAPGLFGGPLQGGPAGTPAYGVGAAGGTGAAAARPNVIPGIGAALEGLTTANLQGLMAAIHVGGGGGGAAAATGGSTTTAGRGKRGREDLPPPRPAPNRYFGGGGGGAESERDREREHSRGDRDRDWERGAAKLARMDPGMLADRGERGDRGGPPMHMQQMMGRPGFAPEPGFGRGPPHAGLPGPPHHLAPGGWRQGPPGGPGGGPPRPGFNEPGLGPGPGAGGPRGGMPPMEPRGGPGPGPGGFPGRGHPHPRGFAGAPPHRGGQSGPGFGPPGGFGGPPGPGPDGPYGPPPGGMGPGPGRGPPPPALRGGGPGRGRGRGRPPPGFR</sequence>
<feature type="repeat" description="WD" evidence="1">
    <location>
        <begin position="354"/>
        <end position="385"/>
    </location>
</feature>
<accession>A0A2K3DM00</accession>